<dbReference type="AlphaFoldDB" id="A0A6B3BLD2"/>
<proteinExistence type="predicted"/>
<dbReference type="Gene3D" id="1.10.1200.10">
    <property type="entry name" value="ACP-like"/>
    <property type="match status" value="1"/>
</dbReference>
<dbReference type="RefSeq" id="WP_164312429.1">
    <property type="nucleotide sequence ID" value="NZ_JAAGLU010000003.1"/>
</dbReference>
<name>A0A6B3BLD2_9ACTN</name>
<organism evidence="2">
    <name type="scientific">Streptomyces sp. SID12501</name>
    <dbReference type="NCBI Taxonomy" id="2706042"/>
    <lineage>
        <taxon>Bacteria</taxon>
        <taxon>Bacillati</taxon>
        <taxon>Actinomycetota</taxon>
        <taxon>Actinomycetes</taxon>
        <taxon>Kitasatosporales</taxon>
        <taxon>Streptomycetaceae</taxon>
        <taxon>Streptomyces</taxon>
    </lineage>
</organism>
<dbReference type="InterPro" id="IPR009081">
    <property type="entry name" value="PP-bd_ACP"/>
</dbReference>
<evidence type="ECO:0000313" key="2">
    <source>
        <dbReference type="EMBL" id="NEC84949.1"/>
    </source>
</evidence>
<dbReference type="SUPFAM" id="SSF47336">
    <property type="entry name" value="ACP-like"/>
    <property type="match status" value="1"/>
</dbReference>
<dbReference type="Pfam" id="PF00550">
    <property type="entry name" value="PP-binding"/>
    <property type="match status" value="1"/>
</dbReference>
<feature type="domain" description="Carrier" evidence="1">
    <location>
        <begin position="4"/>
        <end position="82"/>
    </location>
</feature>
<protein>
    <recommendedName>
        <fullName evidence="1">Carrier domain-containing protein</fullName>
    </recommendedName>
</protein>
<reference evidence="2" key="1">
    <citation type="submission" date="2020-01" db="EMBL/GenBank/DDBJ databases">
        <title>Insect and environment-associated Actinomycetes.</title>
        <authorList>
            <person name="Currrie C."/>
            <person name="Chevrette M."/>
            <person name="Carlson C."/>
            <person name="Stubbendieck R."/>
            <person name="Wendt-Pienkowski E."/>
        </authorList>
    </citation>
    <scope>NUCLEOTIDE SEQUENCE</scope>
    <source>
        <strain evidence="2">SID12501</strain>
    </source>
</reference>
<accession>A0A6B3BLD2</accession>
<dbReference type="EMBL" id="JAAGLU010000003">
    <property type="protein sequence ID" value="NEC84949.1"/>
    <property type="molecule type" value="Genomic_DNA"/>
</dbReference>
<gene>
    <name evidence="2" type="ORF">G3I71_03535</name>
</gene>
<sequence>MTTNDILHRLTPLIRARTEHLPAGPSGLAPDTRLEQDLRMDSLVIVHVLEDIEESFDITISDDRLAGVYTVGDLVDIVMTTAGSEGRAA</sequence>
<dbReference type="PROSITE" id="PS50075">
    <property type="entry name" value="CARRIER"/>
    <property type="match status" value="1"/>
</dbReference>
<comment type="caution">
    <text evidence="2">The sequence shown here is derived from an EMBL/GenBank/DDBJ whole genome shotgun (WGS) entry which is preliminary data.</text>
</comment>
<evidence type="ECO:0000259" key="1">
    <source>
        <dbReference type="PROSITE" id="PS50075"/>
    </source>
</evidence>
<dbReference type="InterPro" id="IPR036736">
    <property type="entry name" value="ACP-like_sf"/>
</dbReference>